<sequence>MPEALELGHKEWELKKRRNHDLITNNSNNNSVPTDEWESSSTTAPKVKRAKSQSDWRTGGNEEVGDSDDLQLVGREIFDTTGIGIDNGMMGSIGLDEHKEGVIEIQGTKPVRPHQTIKETKMNGTCSRDVAKGMEGEDEKTRQDEPLTTSGTRLRMQSIMLELKKAREDMLLWLRREMHNLFYEGSSGGRRMSIGGGGPGGVEMEYEEQQGSEHNGISGTTPLGNGSGGMDFGAQGSGSGGTEFFAGQTNSPGVGGGGIAYNVQNGGDSNYGTQNGVSGREDSLGRLNECSDGTGVRFAGHNQKSGSQADIGFGVRDNNNGNGGMNFGMQSRGHDGGVAMNLHNGSVQILGYERQNGTGNGILSFRSQHPVPSEMTFGAPQQSGSGGMNYASQTVRETGMVFGGQNIENGTGIQDGGRGGAMIKNGSSTVMGRSNTSANSAGNLKVNSTHISDEERTPDLIGMQNQNLQNPVALSMMWNNVAQTPRGLNQNISDSSVHGFNYDTHAKLGNGTLGTYRGLVHGGTTYENNIGMMNSTVMHAANPTQGMQLPMRLQTTAANNLNTSSLPSLMGMQSQLPMQSFSGMQNFLGLSMNGNMGPTPVEGMGQQVFSYLNERPQHPANAKSNPLSASGAVRSRSHKRSGTLLGADILELNS</sequence>
<feature type="region of interest" description="Disordered" evidence="1">
    <location>
        <begin position="210"/>
        <end position="242"/>
    </location>
</feature>
<dbReference type="Proteomes" id="UP000824469">
    <property type="component" value="Unassembled WGS sequence"/>
</dbReference>
<dbReference type="EMBL" id="JAHRHJ020000007">
    <property type="protein sequence ID" value="KAH9307434.1"/>
    <property type="molecule type" value="Genomic_DNA"/>
</dbReference>
<feature type="compositionally biased region" description="Gly residues" evidence="1">
    <location>
        <begin position="225"/>
        <end position="241"/>
    </location>
</feature>
<accession>A0AA38FN58</accession>
<evidence type="ECO:0000313" key="2">
    <source>
        <dbReference type="EMBL" id="KAH9307434.1"/>
    </source>
</evidence>
<feature type="compositionally biased region" description="Basic and acidic residues" evidence="1">
    <location>
        <begin position="129"/>
        <end position="145"/>
    </location>
</feature>
<protein>
    <submittedName>
        <fullName evidence="2">Uncharacterized protein</fullName>
    </submittedName>
</protein>
<feature type="compositionally biased region" description="Polar residues" evidence="1">
    <location>
        <begin position="212"/>
        <end position="224"/>
    </location>
</feature>
<feature type="region of interest" description="Disordered" evidence="1">
    <location>
        <begin position="128"/>
        <end position="150"/>
    </location>
</feature>
<feature type="region of interest" description="Disordered" evidence="1">
    <location>
        <begin position="295"/>
        <end position="315"/>
    </location>
</feature>
<evidence type="ECO:0000256" key="1">
    <source>
        <dbReference type="SAM" id="MobiDB-lite"/>
    </source>
</evidence>
<dbReference type="AlphaFoldDB" id="A0AA38FN58"/>
<keyword evidence="3" id="KW-1185">Reference proteome</keyword>
<evidence type="ECO:0000313" key="3">
    <source>
        <dbReference type="Proteomes" id="UP000824469"/>
    </source>
</evidence>
<feature type="compositionally biased region" description="Polar residues" evidence="1">
    <location>
        <begin position="22"/>
        <end position="44"/>
    </location>
</feature>
<feature type="region of interest" description="Disordered" evidence="1">
    <location>
        <begin position="616"/>
        <end position="639"/>
    </location>
</feature>
<feature type="region of interest" description="Disordered" evidence="1">
    <location>
        <begin position="19"/>
        <end position="68"/>
    </location>
</feature>
<gene>
    <name evidence="2" type="ORF">KI387_035345</name>
</gene>
<proteinExistence type="predicted"/>
<name>A0AA38FN58_TAXCH</name>
<reference evidence="2 3" key="1">
    <citation type="journal article" date="2021" name="Nat. Plants">
        <title>The Taxus genome provides insights into paclitaxel biosynthesis.</title>
        <authorList>
            <person name="Xiong X."/>
            <person name="Gou J."/>
            <person name="Liao Q."/>
            <person name="Li Y."/>
            <person name="Zhou Q."/>
            <person name="Bi G."/>
            <person name="Li C."/>
            <person name="Du R."/>
            <person name="Wang X."/>
            <person name="Sun T."/>
            <person name="Guo L."/>
            <person name="Liang H."/>
            <person name="Lu P."/>
            <person name="Wu Y."/>
            <person name="Zhang Z."/>
            <person name="Ro D.K."/>
            <person name="Shang Y."/>
            <person name="Huang S."/>
            <person name="Yan J."/>
        </authorList>
    </citation>
    <scope>NUCLEOTIDE SEQUENCE [LARGE SCALE GENOMIC DNA]</scope>
    <source>
        <strain evidence="2">Ta-2019</strain>
    </source>
</reference>
<organism evidence="2 3">
    <name type="scientific">Taxus chinensis</name>
    <name type="common">Chinese yew</name>
    <name type="synonym">Taxus wallichiana var. chinensis</name>
    <dbReference type="NCBI Taxonomy" id="29808"/>
    <lineage>
        <taxon>Eukaryota</taxon>
        <taxon>Viridiplantae</taxon>
        <taxon>Streptophyta</taxon>
        <taxon>Embryophyta</taxon>
        <taxon>Tracheophyta</taxon>
        <taxon>Spermatophyta</taxon>
        <taxon>Pinopsida</taxon>
        <taxon>Pinidae</taxon>
        <taxon>Conifers II</taxon>
        <taxon>Cupressales</taxon>
        <taxon>Taxaceae</taxon>
        <taxon>Taxus</taxon>
    </lineage>
</organism>
<comment type="caution">
    <text evidence="2">The sequence shown here is derived from an EMBL/GenBank/DDBJ whole genome shotgun (WGS) entry which is preliminary data.</text>
</comment>
<dbReference type="OMA" id="ALSMMWN"/>